<dbReference type="Gene3D" id="1.10.10.10">
    <property type="entry name" value="Winged helix-like DNA-binding domain superfamily/Winged helix DNA-binding domain"/>
    <property type="match status" value="1"/>
</dbReference>
<proteinExistence type="predicted"/>
<dbReference type="SUPFAM" id="SSF46785">
    <property type="entry name" value="Winged helix' DNA-binding domain"/>
    <property type="match status" value="1"/>
</dbReference>
<protein>
    <recommendedName>
        <fullName evidence="3">HTH iclR-type domain-containing protein</fullName>
    </recommendedName>
</protein>
<dbReference type="KEGG" id="doe:DENOEST_0391"/>
<evidence type="ECO:0000313" key="2">
    <source>
        <dbReference type="Proteomes" id="UP000515733"/>
    </source>
</evidence>
<evidence type="ECO:0000313" key="1">
    <source>
        <dbReference type="EMBL" id="CAB1367556.1"/>
    </source>
</evidence>
<keyword evidence="2" id="KW-1185">Reference proteome</keyword>
<dbReference type="EMBL" id="LR778301">
    <property type="protein sequence ID" value="CAB1367556.1"/>
    <property type="molecule type" value="Genomic_DNA"/>
</dbReference>
<dbReference type="AlphaFoldDB" id="A0A6S6XNX9"/>
<dbReference type="Proteomes" id="UP000515733">
    <property type="component" value="Chromosome"/>
</dbReference>
<reference evidence="1 2" key="1">
    <citation type="submission" date="2020-03" db="EMBL/GenBank/DDBJ databases">
        <authorList>
            <consortium name="Genoscope - CEA"/>
            <person name="William W."/>
        </authorList>
    </citation>
    <scope>NUCLEOTIDE SEQUENCE [LARGE SCALE GENOMIC DNA]</scope>
    <source>
        <strain evidence="2">DSM 16959</strain>
    </source>
</reference>
<dbReference type="OrthoDB" id="8526929at2"/>
<name>A0A6S6XNX9_9PROT</name>
<organism evidence="1 2">
    <name type="scientific">Denitratisoma oestradiolicum</name>
    <dbReference type="NCBI Taxonomy" id="311182"/>
    <lineage>
        <taxon>Bacteria</taxon>
        <taxon>Pseudomonadati</taxon>
        <taxon>Pseudomonadota</taxon>
        <taxon>Betaproteobacteria</taxon>
        <taxon>Nitrosomonadales</taxon>
        <taxon>Sterolibacteriaceae</taxon>
        <taxon>Denitratisoma</taxon>
    </lineage>
</organism>
<sequence>MARPALPDDFEQRFDQSFALVAFVANRFLVNQMRRVMVELGVDLECAFIYGTLGMLNVATEMPPGSAPSRVLDESGMLPENRIRPVRLSDLSQVAGLPRETIRRKLEKLRGLGKVERTADGAWQVCRIEADTAGRAFTRETVVRLLTASQEVNRVLDAALP</sequence>
<dbReference type="InterPro" id="IPR036388">
    <property type="entry name" value="WH-like_DNA-bd_sf"/>
</dbReference>
<gene>
    <name evidence="1" type="ORF">DENOEST_0391</name>
</gene>
<accession>A0A6S6XNX9</accession>
<dbReference type="RefSeq" id="WP_145770488.1">
    <property type="nucleotide sequence ID" value="NZ_LR778301.1"/>
</dbReference>
<evidence type="ECO:0008006" key="3">
    <source>
        <dbReference type="Google" id="ProtNLM"/>
    </source>
</evidence>
<dbReference type="InterPro" id="IPR036390">
    <property type="entry name" value="WH_DNA-bd_sf"/>
</dbReference>